<evidence type="ECO:0000256" key="6">
    <source>
        <dbReference type="SAM" id="Phobius"/>
    </source>
</evidence>
<comment type="caution">
    <text evidence="7">The sequence shown here is derived from an EMBL/GenBank/DDBJ whole genome shotgun (WGS) entry which is preliminary data.</text>
</comment>
<dbReference type="PANTHER" id="PTHR13353">
    <property type="entry name" value="TRANSMEMBRANE PROTEIN 19"/>
    <property type="match status" value="1"/>
</dbReference>
<reference evidence="7" key="1">
    <citation type="submission" date="2020-11" db="EMBL/GenBank/DDBJ databases">
        <title>Bacterial whole genome sequence for Panacibacter sp. DH6.</title>
        <authorList>
            <person name="Le V."/>
            <person name="Ko S."/>
            <person name="Ahn C.-Y."/>
            <person name="Oh H.-M."/>
        </authorList>
    </citation>
    <scope>NUCLEOTIDE SEQUENCE</scope>
    <source>
        <strain evidence="7">DH6</strain>
    </source>
</reference>
<evidence type="ECO:0000256" key="2">
    <source>
        <dbReference type="ARBA" id="ARBA00009012"/>
    </source>
</evidence>
<feature type="transmembrane region" description="Helical" evidence="6">
    <location>
        <begin position="89"/>
        <end position="109"/>
    </location>
</feature>
<feature type="transmembrane region" description="Helical" evidence="6">
    <location>
        <begin position="188"/>
        <end position="208"/>
    </location>
</feature>
<gene>
    <name evidence="7" type="ORF">I5907_02860</name>
</gene>
<sequence>MPTTDIIIVSAIIIAGILGSVLFKKLTITAAVTGGAIAYLLFFSAGYTGVVMLAAFFILGSAATSFKLQLKQQQHLAEENKGKRSVMQVFANAGVAGMLAVLILLQPAYKETLQLMIAASFASALSDTFSSELGNVYGKKFYNISTLKKDTRGLNGVVSMEGLFFGICGSIIIATIAKIGFNYGLKELLIIAVAGLTGNVSDSIIGAVAERKKIIGNNTVNMLNTAIAAVAAAAILQM</sequence>
<keyword evidence="4 6" id="KW-1133">Transmembrane helix</keyword>
<keyword evidence="5 6" id="KW-0472">Membrane</keyword>
<feature type="transmembrane region" description="Helical" evidence="6">
    <location>
        <begin position="154"/>
        <end position="176"/>
    </location>
</feature>
<evidence type="ECO:0000256" key="5">
    <source>
        <dbReference type="ARBA" id="ARBA00023136"/>
    </source>
</evidence>
<keyword evidence="3 6" id="KW-0812">Transmembrane</keyword>
<dbReference type="EMBL" id="JADWYR010000001">
    <property type="protein sequence ID" value="MBG9375154.1"/>
    <property type="molecule type" value="Genomic_DNA"/>
</dbReference>
<name>A0A931E4T0_9BACT</name>
<dbReference type="PANTHER" id="PTHR13353:SF5">
    <property type="entry name" value="TRANSMEMBRANE PROTEIN 19"/>
    <property type="match status" value="1"/>
</dbReference>
<evidence type="ECO:0000256" key="4">
    <source>
        <dbReference type="ARBA" id="ARBA00022989"/>
    </source>
</evidence>
<accession>A0A931E4T0</accession>
<feature type="transmembrane region" description="Helical" evidence="6">
    <location>
        <begin position="6"/>
        <end position="23"/>
    </location>
</feature>
<dbReference type="AlphaFoldDB" id="A0A931E4T0"/>
<organism evidence="7 8">
    <name type="scientific">Panacibacter microcysteis</name>
    <dbReference type="NCBI Taxonomy" id="2793269"/>
    <lineage>
        <taxon>Bacteria</taxon>
        <taxon>Pseudomonadati</taxon>
        <taxon>Bacteroidota</taxon>
        <taxon>Chitinophagia</taxon>
        <taxon>Chitinophagales</taxon>
        <taxon>Chitinophagaceae</taxon>
        <taxon>Panacibacter</taxon>
    </lineage>
</organism>
<comment type="subcellular location">
    <subcellularLocation>
        <location evidence="1">Membrane</location>
        <topology evidence="1">Multi-pass membrane protein</topology>
    </subcellularLocation>
</comment>
<protein>
    <submittedName>
        <fullName evidence="7">DUF92 domain-containing protein</fullName>
    </submittedName>
</protein>
<dbReference type="InterPro" id="IPR002794">
    <property type="entry name" value="DUF92_TMEM19"/>
</dbReference>
<feature type="transmembrane region" description="Helical" evidence="6">
    <location>
        <begin position="220"/>
        <end position="237"/>
    </location>
</feature>
<keyword evidence="8" id="KW-1185">Reference proteome</keyword>
<dbReference type="RefSeq" id="WP_196989220.1">
    <property type="nucleotide sequence ID" value="NZ_JADWYR010000001.1"/>
</dbReference>
<evidence type="ECO:0000256" key="1">
    <source>
        <dbReference type="ARBA" id="ARBA00004141"/>
    </source>
</evidence>
<dbReference type="Pfam" id="PF01940">
    <property type="entry name" value="DUF92"/>
    <property type="match status" value="1"/>
</dbReference>
<evidence type="ECO:0000313" key="7">
    <source>
        <dbReference type="EMBL" id="MBG9375154.1"/>
    </source>
</evidence>
<evidence type="ECO:0000313" key="8">
    <source>
        <dbReference type="Proteomes" id="UP000628448"/>
    </source>
</evidence>
<evidence type="ECO:0000256" key="3">
    <source>
        <dbReference type="ARBA" id="ARBA00022692"/>
    </source>
</evidence>
<dbReference type="GO" id="GO:0016020">
    <property type="term" value="C:membrane"/>
    <property type="evidence" value="ECO:0007669"/>
    <property type="project" value="UniProtKB-SubCell"/>
</dbReference>
<dbReference type="Proteomes" id="UP000628448">
    <property type="component" value="Unassembled WGS sequence"/>
</dbReference>
<proteinExistence type="inferred from homology"/>
<comment type="similarity">
    <text evidence="2">Belongs to the TMEM19 family.</text>
</comment>